<protein>
    <submittedName>
        <fullName evidence="2">Uncharacterized protein</fullName>
    </submittedName>
</protein>
<gene>
    <name evidence="2" type="ORF">DFH94DRAFT_705613</name>
</gene>
<evidence type="ECO:0000313" key="3">
    <source>
        <dbReference type="Proteomes" id="UP000759537"/>
    </source>
</evidence>
<feature type="compositionally biased region" description="Polar residues" evidence="1">
    <location>
        <begin position="38"/>
        <end position="81"/>
    </location>
</feature>
<dbReference type="OrthoDB" id="2336871at2759"/>
<dbReference type="PANTHER" id="PTHR34587:SF2">
    <property type="entry name" value="G-PROTEIN COUPLED RECEPTORS FAMILY 1 PROFILE DOMAIN-CONTAINING PROTEIN"/>
    <property type="match status" value="1"/>
</dbReference>
<feature type="compositionally biased region" description="Basic and acidic residues" evidence="1">
    <location>
        <begin position="409"/>
        <end position="418"/>
    </location>
</feature>
<dbReference type="InterPro" id="IPR053216">
    <property type="entry name" value="Appressorial_penetr-assoc"/>
</dbReference>
<name>A0A9P5TEJ8_9AGAM</name>
<sequence length="418" mass="43850">MPSRIKFGLKTLLKPRAACVCLPWQEDFVSHPYIQNSTQPGDNVKSADTSHTTSQKGLDHTQNGNGTSAKGTSLDKGNNPTDKNKKGNSAVDPSNNNNNTGNNNDPQTSLCLDNSVIAKGFENNGQQNATAGQSPSLTSSNNFINFCVGKTITNGQQVQAGSCNPMPMGDIPSNKNMPSCKFTSPNNLDTLKANTTFTVTMALINMQAGVFTNPDENYFGAPQQVNKDGQIIGHGHFVIQSLKSITANDVLDPTTFAFFKGIDTAAQNGALSLQVAGGLPAGAYKLSSINSAANHQAVAVPVAQRGSTDDAIYFTVTEDGKPATTTGTDSTDGNTNTPTTSGKAAGKGANVKGDKATGNGTNPDQQSGAPSTSPSPIPKQGKNNVNKAIDVAKDQYTPGTSPGNKRRSFRLEFRKDIY</sequence>
<organism evidence="2 3">
    <name type="scientific">Russula ochroleuca</name>
    <dbReference type="NCBI Taxonomy" id="152965"/>
    <lineage>
        <taxon>Eukaryota</taxon>
        <taxon>Fungi</taxon>
        <taxon>Dikarya</taxon>
        <taxon>Basidiomycota</taxon>
        <taxon>Agaricomycotina</taxon>
        <taxon>Agaricomycetes</taxon>
        <taxon>Russulales</taxon>
        <taxon>Russulaceae</taxon>
        <taxon>Russula</taxon>
    </lineage>
</organism>
<feature type="compositionally biased region" description="Polar residues" evidence="1">
    <location>
        <begin position="358"/>
        <end position="374"/>
    </location>
</feature>
<evidence type="ECO:0000313" key="2">
    <source>
        <dbReference type="EMBL" id="KAF8487371.1"/>
    </source>
</evidence>
<feature type="compositionally biased region" description="Low complexity" evidence="1">
    <location>
        <begin position="324"/>
        <end position="351"/>
    </location>
</feature>
<accession>A0A9P5TEJ8</accession>
<feature type="region of interest" description="Disordered" evidence="1">
    <location>
        <begin position="38"/>
        <end position="110"/>
    </location>
</feature>
<dbReference type="PANTHER" id="PTHR34587">
    <property type="entry name" value="VWFA DOMAIN-CONTAINING PROTEIN"/>
    <property type="match status" value="1"/>
</dbReference>
<dbReference type="EMBL" id="WHVB01000001">
    <property type="protein sequence ID" value="KAF8487371.1"/>
    <property type="molecule type" value="Genomic_DNA"/>
</dbReference>
<dbReference type="Proteomes" id="UP000759537">
    <property type="component" value="Unassembled WGS sequence"/>
</dbReference>
<reference evidence="2" key="1">
    <citation type="submission" date="2019-10" db="EMBL/GenBank/DDBJ databases">
        <authorList>
            <consortium name="DOE Joint Genome Institute"/>
            <person name="Kuo A."/>
            <person name="Miyauchi S."/>
            <person name="Kiss E."/>
            <person name="Drula E."/>
            <person name="Kohler A."/>
            <person name="Sanchez-Garcia M."/>
            <person name="Andreopoulos B."/>
            <person name="Barry K.W."/>
            <person name="Bonito G."/>
            <person name="Buee M."/>
            <person name="Carver A."/>
            <person name="Chen C."/>
            <person name="Cichocki N."/>
            <person name="Clum A."/>
            <person name="Culley D."/>
            <person name="Crous P.W."/>
            <person name="Fauchery L."/>
            <person name="Girlanda M."/>
            <person name="Hayes R."/>
            <person name="Keri Z."/>
            <person name="LaButti K."/>
            <person name="Lipzen A."/>
            <person name="Lombard V."/>
            <person name="Magnuson J."/>
            <person name="Maillard F."/>
            <person name="Morin E."/>
            <person name="Murat C."/>
            <person name="Nolan M."/>
            <person name="Ohm R."/>
            <person name="Pangilinan J."/>
            <person name="Pereira M."/>
            <person name="Perotto S."/>
            <person name="Peter M."/>
            <person name="Riley R."/>
            <person name="Sitrit Y."/>
            <person name="Stielow B."/>
            <person name="Szollosi G."/>
            <person name="Zifcakova L."/>
            <person name="Stursova M."/>
            <person name="Spatafora J.W."/>
            <person name="Tedersoo L."/>
            <person name="Vaario L.-M."/>
            <person name="Yamada A."/>
            <person name="Yan M."/>
            <person name="Wang P."/>
            <person name="Xu J."/>
            <person name="Bruns T."/>
            <person name="Baldrian P."/>
            <person name="Vilgalys R."/>
            <person name="Henrissat B."/>
            <person name="Grigoriev I.V."/>
            <person name="Hibbett D."/>
            <person name="Nagy L.G."/>
            <person name="Martin F.M."/>
        </authorList>
    </citation>
    <scope>NUCLEOTIDE SEQUENCE</scope>
    <source>
        <strain evidence="2">Prilba</strain>
    </source>
</reference>
<comment type="caution">
    <text evidence="2">The sequence shown here is derived from an EMBL/GenBank/DDBJ whole genome shotgun (WGS) entry which is preliminary data.</text>
</comment>
<keyword evidence="3" id="KW-1185">Reference proteome</keyword>
<evidence type="ECO:0000256" key="1">
    <source>
        <dbReference type="SAM" id="MobiDB-lite"/>
    </source>
</evidence>
<feature type="compositionally biased region" description="Low complexity" evidence="1">
    <location>
        <begin position="95"/>
        <end position="104"/>
    </location>
</feature>
<dbReference type="AlphaFoldDB" id="A0A9P5TEJ8"/>
<feature type="region of interest" description="Disordered" evidence="1">
    <location>
        <begin position="319"/>
        <end position="418"/>
    </location>
</feature>
<proteinExistence type="predicted"/>
<reference evidence="2" key="2">
    <citation type="journal article" date="2020" name="Nat. Commun.">
        <title>Large-scale genome sequencing of mycorrhizal fungi provides insights into the early evolution of symbiotic traits.</title>
        <authorList>
            <person name="Miyauchi S."/>
            <person name="Kiss E."/>
            <person name="Kuo A."/>
            <person name="Drula E."/>
            <person name="Kohler A."/>
            <person name="Sanchez-Garcia M."/>
            <person name="Morin E."/>
            <person name="Andreopoulos B."/>
            <person name="Barry K.W."/>
            <person name="Bonito G."/>
            <person name="Buee M."/>
            <person name="Carver A."/>
            <person name="Chen C."/>
            <person name="Cichocki N."/>
            <person name="Clum A."/>
            <person name="Culley D."/>
            <person name="Crous P.W."/>
            <person name="Fauchery L."/>
            <person name="Girlanda M."/>
            <person name="Hayes R.D."/>
            <person name="Keri Z."/>
            <person name="LaButti K."/>
            <person name="Lipzen A."/>
            <person name="Lombard V."/>
            <person name="Magnuson J."/>
            <person name="Maillard F."/>
            <person name="Murat C."/>
            <person name="Nolan M."/>
            <person name="Ohm R.A."/>
            <person name="Pangilinan J."/>
            <person name="Pereira M.F."/>
            <person name="Perotto S."/>
            <person name="Peter M."/>
            <person name="Pfister S."/>
            <person name="Riley R."/>
            <person name="Sitrit Y."/>
            <person name="Stielow J.B."/>
            <person name="Szollosi G."/>
            <person name="Zifcakova L."/>
            <person name="Stursova M."/>
            <person name="Spatafora J.W."/>
            <person name="Tedersoo L."/>
            <person name="Vaario L.M."/>
            <person name="Yamada A."/>
            <person name="Yan M."/>
            <person name="Wang P."/>
            <person name="Xu J."/>
            <person name="Bruns T."/>
            <person name="Baldrian P."/>
            <person name="Vilgalys R."/>
            <person name="Dunand C."/>
            <person name="Henrissat B."/>
            <person name="Grigoriev I.V."/>
            <person name="Hibbett D."/>
            <person name="Nagy L.G."/>
            <person name="Martin F.M."/>
        </authorList>
    </citation>
    <scope>NUCLEOTIDE SEQUENCE</scope>
    <source>
        <strain evidence="2">Prilba</strain>
    </source>
</reference>